<dbReference type="InterPro" id="IPR052017">
    <property type="entry name" value="TSUP"/>
</dbReference>
<protein>
    <recommendedName>
        <fullName evidence="8">Probable membrane transporter protein</fullName>
    </recommendedName>
</protein>
<evidence type="ECO:0000256" key="4">
    <source>
        <dbReference type="ARBA" id="ARBA00022475"/>
    </source>
</evidence>
<evidence type="ECO:0000256" key="1">
    <source>
        <dbReference type="ARBA" id="ARBA00004651"/>
    </source>
</evidence>
<evidence type="ECO:0000256" key="8">
    <source>
        <dbReference type="RuleBase" id="RU363041"/>
    </source>
</evidence>
<evidence type="ECO:0000256" key="2">
    <source>
        <dbReference type="ARBA" id="ARBA00009142"/>
    </source>
</evidence>
<dbReference type="AlphaFoldDB" id="A0A7C3CF19"/>
<evidence type="ECO:0000256" key="7">
    <source>
        <dbReference type="ARBA" id="ARBA00023136"/>
    </source>
</evidence>
<gene>
    <name evidence="9" type="ORF">ENJ40_00825</name>
</gene>
<feature type="transmembrane region" description="Helical" evidence="8">
    <location>
        <begin position="71"/>
        <end position="92"/>
    </location>
</feature>
<organism evidence="9">
    <name type="scientific">Thermosulfurimonas dismutans</name>
    <dbReference type="NCBI Taxonomy" id="999894"/>
    <lineage>
        <taxon>Bacteria</taxon>
        <taxon>Pseudomonadati</taxon>
        <taxon>Thermodesulfobacteriota</taxon>
        <taxon>Thermodesulfobacteria</taxon>
        <taxon>Thermodesulfobacteriales</taxon>
        <taxon>Thermodesulfobacteriaceae</taxon>
        <taxon>Thermosulfurimonas</taxon>
    </lineage>
</organism>
<evidence type="ECO:0000256" key="5">
    <source>
        <dbReference type="ARBA" id="ARBA00022692"/>
    </source>
</evidence>
<dbReference type="EMBL" id="DRMH01000012">
    <property type="protein sequence ID" value="HFC96987.1"/>
    <property type="molecule type" value="Genomic_DNA"/>
</dbReference>
<comment type="similarity">
    <text evidence="2 8">Belongs to the 4-toluene sulfonate uptake permease (TSUP) (TC 2.A.102) family.</text>
</comment>
<proteinExistence type="inferred from homology"/>
<dbReference type="PANTHER" id="PTHR30269:SF23">
    <property type="entry name" value="MEMBRANE TRANSPORTER PROTEIN YDHB-RELATED"/>
    <property type="match status" value="1"/>
</dbReference>
<dbReference type="InterPro" id="IPR002781">
    <property type="entry name" value="TM_pro_TauE-like"/>
</dbReference>
<reference evidence="9" key="1">
    <citation type="journal article" date="2020" name="mSystems">
        <title>Genome- and Community-Level Interaction Insights into Carbon Utilization and Element Cycling Functions of Hydrothermarchaeota in Hydrothermal Sediment.</title>
        <authorList>
            <person name="Zhou Z."/>
            <person name="Liu Y."/>
            <person name="Xu W."/>
            <person name="Pan J."/>
            <person name="Luo Z.H."/>
            <person name="Li M."/>
        </authorList>
    </citation>
    <scope>NUCLEOTIDE SEQUENCE [LARGE SCALE GENOMIC DNA]</scope>
    <source>
        <strain evidence="9">HyVt-483</strain>
    </source>
</reference>
<evidence type="ECO:0000256" key="6">
    <source>
        <dbReference type="ARBA" id="ARBA00022989"/>
    </source>
</evidence>
<feature type="transmembrane region" description="Helical" evidence="8">
    <location>
        <begin position="167"/>
        <end position="189"/>
    </location>
</feature>
<dbReference type="Pfam" id="PF01925">
    <property type="entry name" value="TauE"/>
    <property type="match status" value="1"/>
</dbReference>
<keyword evidence="3" id="KW-0813">Transport</keyword>
<comment type="caution">
    <text evidence="9">The sequence shown here is derived from an EMBL/GenBank/DDBJ whole genome shotgun (WGS) entry which is preliminary data.</text>
</comment>
<feature type="transmembrane region" description="Helical" evidence="8">
    <location>
        <begin position="46"/>
        <end position="64"/>
    </location>
</feature>
<keyword evidence="7 8" id="KW-0472">Membrane</keyword>
<feature type="transmembrane region" description="Helical" evidence="8">
    <location>
        <begin position="260"/>
        <end position="278"/>
    </location>
</feature>
<keyword evidence="5 8" id="KW-0812">Transmembrane</keyword>
<accession>A0A7C3CF19</accession>
<feature type="transmembrane region" description="Helical" evidence="8">
    <location>
        <begin position="228"/>
        <end position="248"/>
    </location>
</feature>
<dbReference type="PANTHER" id="PTHR30269">
    <property type="entry name" value="TRANSMEMBRANE PROTEIN YFCA"/>
    <property type="match status" value="1"/>
</dbReference>
<dbReference type="GO" id="GO:0005886">
    <property type="term" value="C:plasma membrane"/>
    <property type="evidence" value="ECO:0007669"/>
    <property type="project" value="UniProtKB-SubCell"/>
</dbReference>
<keyword evidence="6 8" id="KW-1133">Transmembrane helix</keyword>
<sequence>MEWSIILFIFTLLIGIISPVSGVGGGVLFVPLSTIIFPFHVDFIRGAGLVMAVTSALSSVPYLTKIGLANIRIFALMAPVMIITSVVGGIIGLKVTSAFPGGKYYIEIMLGAIILLVFAVMMLSKRLEFPEVRDEEVDGWSRALGLRGEWFEPSLGRIVRFQVKNTPLSLVVFAIIGFVAGMFGLGAGWANVPVLNMLMGAPIKVATATSMLIITANAPAIGIYLTKGAILPSIVIPAVVGITIGARIGAKVAEIIKPVFVRWMVLAILFLAGFMNVIKGLQGLGVIPHIIPGA</sequence>
<evidence type="ECO:0000256" key="3">
    <source>
        <dbReference type="ARBA" id="ARBA00022448"/>
    </source>
</evidence>
<name>A0A7C3CF19_9BACT</name>
<dbReference type="Proteomes" id="UP000886043">
    <property type="component" value="Unassembled WGS sequence"/>
</dbReference>
<comment type="subcellular location">
    <subcellularLocation>
        <location evidence="1 8">Cell membrane</location>
        <topology evidence="1 8">Multi-pass membrane protein</topology>
    </subcellularLocation>
</comment>
<evidence type="ECO:0000313" key="9">
    <source>
        <dbReference type="EMBL" id="HFC96987.1"/>
    </source>
</evidence>
<feature type="transmembrane region" description="Helical" evidence="8">
    <location>
        <begin position="104"/>
        <end position="123"/>
    </location>
</feature>
<keyword evidence="4 8" id="KW-1003">Cell membrane</keyword>